<dbReference type="Proteomes" id="UP000077143">
    <property type="component" value="Plasmid pMYC1"/>
</dbReference>
<gene>
    <name evidence="1" type="ORF">A7U43_28480</name>
</gene>
<proteinExistence type="predicted"/>
<reference evidence="1 2" key="1">
    <citation type="submission" date="2016-05" db="EMBL/GenBank/DDBJ databases">
        <title>Complete genome sequence of a phthalic acid esters degrading Mycobacterium sp. YC-RL4.</title>
        <authorList>
            <person name="Ren L."/>
            <person name="Fan S."/>
            <person name="Ruth N."/>
            <person name="Jia Y."/>
            <person name="Wang J."/>
            <person name="Qiao C."/>
        </authorList>
    </citation>
    <scope>NUCLEOTIDE SEQUENCE [LARGE SCALE GENOMIC DNA]</scope>
    <source>
        <strain evidence="1 2">YC-RL4</strain>
        <plasmid evidence="2">pmyc1</plasmid>
    </source>
</reference>
<dbReference type="InterPro" id="IPR010982">
    <property type="entry name" value="Lambda_DNA-bd_dom_sf"/>
</dbReference>
<name>A0A172UXG9_9MYCO</name>
<evidence type="ECO:0000313" key="2">
    <source>
        <dbReference type="Proteomes" id="UP000077143"/>
    </source>
</evidence>
<dbReference type="InterPro" id="IPR001387">
    <property type="entry name" value="Cro/C1-type_HTH"/>
</dbReference>
<accession>A0A172UXG9</accession>
<protein>
    <recommendedName>
        <fullName evidence="3">HTH cro/C1-type domain-containing protein</fullName>
    </recommendedName>
</protein>
<evidence type="ECO:0000313" key="1">
    <source>
        <dbReference type="EMBL" id="ANE83544.1"/>
    </source>
</evidence>
<dbReference type="Gene3D" id="1.10.260.40">
    <property type="entry name" value="lambda repressor-like DNA-binding domains"/>
    <property type="match status" value="2"/>
</dbReference>
<keyword evidence="2" id="KW-1185">Reference proteome</keyword>
<sequence>MQVHFSSLDPSLVYVGAQVAARRSELDISQRTLAANQIINAGTLIAFEKGRSWPRAKTREKLEEALGWPPGRIESLRRQHAGELQRGAQTTAVAAAPPADDGERTVMLGAGETTAVESRYMAETIAVALSNIRSQVAALPAVTDPGFQSAAAGLLADLGRLESAASNASRGAAGAQDIFRELSAVRRARRDLMLHAAASPHATIGQRVFAARHRAELTVEEAAAMVGISPHDVTAAESGTAVPDTQAGVLNRLLAALQ</sequence>
<keyword evidence="1" id="KW-0614">Plasmid</keyword>
<evidence type="ECO:0008006" key="3">
    <source>
        <dbReference type="Google" id="ProtNLM"/>
    </source>
</evidence>
<organism evidence="1 2">
    <name type="scientific">Mycobacterium adipatum</name>
    <dbReference type="NCBI Taxonomy" id="1682113"/>
    <lineage>
        <taxon>Bacteria</taxon>
        <taxon>Bacillati</taxon>
        <taxon>Actinomycetota</taxon>
        <taxon>Actinomycetes</taxon>
        <taxon>Mycobacteriales</taxon>
        <taxon>Mycobacteriaceae</taxon>
        <taxon>Mycobacterium</taxon>
    </lineage>
</organism>
<dbReference type="SUPFAM" id="SSF47413">
    <property type="entry name" value="lambda repressor-like DNA-binding domains"/>
    <property type="match status" value="2"/>
</dbReference>
<dbReference type="GO" id="GO:0003677">
    <property type="term" value="F:DNA binding"/>
    <property type="evidence" value="ECO:0007669"/>
    <property type="project" value="InterPro"/>
</dbReference>
<dbReference type="CDD" id="cd00093">
    <property type="entry name" value="HTH_XRE"/>
    <property type="match status" value="1"/>
</dbReference>
<dbReference type="EMBL" id="CP015597">
    <property type="protein sequence ID" value="ANE83544.1"/>
    <property type="molecule type" value="Genomic_DNA"/>
</dbReference>
<dbReference type="KEGG" id="madi:A7U43_28480"/>
<dbReference type="AlphaFoldDB" id="A0A172UXG9"/>
<geneLocation type="plasmid" evidence="2">
    <name>pmyc1</name>
</geneLocation>